<dbReference type="PANTHER" id="PTHR43685:SF11">
    <property type="entry name" value="GLYCOSYLTRANSFERASE TAGX-RELATED"/>
    <property type="match status" value="1"/>
</dbReference>
<dbReference type="RefSeq" id="WP_197166060.1">
    <property type="nucleotide sequence ID" value="NZ_JADZGI010000003.1"/>
</dbReference>
<feature type="domain" description="Glycosyltransferase 2-like" evidence="1">
    <location>
        <begin position="2"/>
        <end position="111"/>
    </location>
</feature>
<sequence>MSIIVPVHEGGAFLARTLGSAAASDPGGRELAEVEFLLYDSSADTQATREIVAGFEDRLRIRYQETPELEAWTAKTNCGVAEARGEHIAMLHQDDLWLPGHLRALKYAVAAAPQAAMSIASSHYVDAHDHEIGDWKLPFAPGLHESRTALRALLVQNVIAIPSPVIRRDAWIAVGGMDEALWYTADWDLYLKLAAHGPVHVRCANTTAFRIHAGSLTMQGRLDAEAFRAQQEVVLARHLAAFAGATGTLLPSRSQRALERLARVSIEVNCALGQASAGHFLALAGAALSLLRLGPGGVLAYLHGSRLIDRLRPRLRLHWRGALE</sequence>
<dbReference type="AlphaFoldDB" id="A0A931MML9"/>
<dbReference type="InterPro" id="IPR001173">
    <property type="entry name" value="Glyco_trans_2-like"/>
</dbReference>
<protein>
    <submittedName>
        <fullName evidence="2">Glycosyltransferase</fullName>
    </submittedName>
</protein>
<dbReference type="InterPro" id="IPR029044">
    <property type="entry name" value="Nucleotide-diphossugar_trans"/>
</dbReference>
<comment type="caution">
    <text evidence="2">The sequence shown here is derived from an EMBL/GenBank/DDBJ whole genome shotgun (WGS) entry which is preliminary data.</text>
</comment>
<proteinExistence type="predicted"/>
<gene>
    <name evidence="2" type="ORF">I5E68_16575</name>
</gene>
<organism evidence="2 3">
    <name type="scientific">Novosphingobium aureum</name>
    <dbReference type="NCBI Taxonomy" id="2792964"/>
    <lineage>
        <taxon>Bacteria</taxon>
        <taxon>Pseudomonadati</taxon>
        <taxon>Pseudomonadota</taxon>
        <taxon>Alphaproteobacteria</taxon>
        <taxon>Sphingomonadales</taxon>
        <taxon>Sphingomonadaceae</taxon>
        <taxon>Novosphingobium</taxon>
    </lineage>
</organism>
<dbReference type="PANTHER" id="PTHR43685">
    <property type="entry name" value="GLYCOSYLTRANSFERASE"/>
    <property type="match status" value="1"/>
</dbReference>
<keyword evidence="3" id="KW-1185">Reference proteome</keyword>
<dbReference type="EMBL" id="JADZGI010000003">
    <property type="protein sequence ID" value="MBH0114564.1"/>
    <property type="molecule type" value="Genomic_DNA"/>
</dbReference>
<dbReference type="SUPFAM" id="SSF53448">
    <property type="entry name" value="Nucleotide-diphospho-sugar transferases"/>
    <property type="match status" value="1"/>
</dbReference>
<accession>A0A931MML9</accession>
<dbReference type="Proteomes" id="UP000617634">
    <property type="component" value="Unassembled WGS sequence"/>
</dbReference>
<evidence type="ECO:0000259" key="1">
    <source>
        <dbReference type="Pfam" id="PF00535"/>
    </source>
</evidence>
<evidence type="ECO:0000313" key="3">
    <source>
        <dbReference type="Proteomes" id="UP000617634"/>
    </source>
</evidence>
<dbReference type="Pfam" id="PF00535">
    <property type="entry name" value="Glycos_transf_2"/>
    <property type="match status" value="1"/>
</dbReference>
<name>A0A931MML9_9SPHN</name>
<dbReference type="Gene3D" id="3.90.550.10">
    <property type="entry name" value="Spore Coat Polysaccharide Biosynthesis Protein SpsA, Chain A"/>
    <property type="match status" value="1"/>
</dbReference>
<dbReference type="InterPro" id="IPR050834">
    <property type="entry name" value="Glycosyltransf_2"/>
</dbReference>
<evidence type="ECO:0000313" key="2">
    <source>
        <dbReference type="EMBL" id="MBH0114564.1"/>
    </source>
</evidence>
<reference evidence="2" key="1">
    <citation type="submission" date="2020-11" db="EMBL/GenBank/DDBJ databases">
        <title>Novosphingobium aureum sp. nov., a marine bacterium isolated from sediment of a salt flat.</title>
        <authorList>
            <person name="Yoo Y."/>
            <person name="Kim J.-J."/>
        </authorList>
    </citation>
    <scope>NUCLEOTIDE SEQUENCE</scope>
    <source>
        <strain evidence="2">YJ-S2-02</strain>
    </source>
</reference>